<protein>
    <submittedName>
        <fullName evidence="2">LAFE_0E13168g1_1</fullName>
    </submittedName>
</protein>
<accession>A0A1G4ME85</accession>
<evidence type="ECO:0000259" key="1">
    <source>
        <dbReference type="PROSITE" id="PS51912"/>
    </source>
</evidence>
<dbReference type="InterPro" id="IPR025110">
    <property type="entry name" value="AMP-bd_C"/>
</dbReference>
<dbReference type="SMART" id="SM01137">
    <property type="entry name" value="DMAP_binding"/>
    <property type="match status" value="1"/>
</dbReference>
<keyword evidence="3" id="KW-1185">Reference proteome</keyword>
<gene>
    <name evidence="2" type="ORF">LAFE_0E13168G</name>
</gene>
<dbReference type="PANTHER" id="PTHR22754:SF32">
    <property type="entry name" value="DISCO-INTERACTING PROTEIN 2"/>
    <property type="match status" value="1"/>
</dbReference>
<dbReference type="Pfam" id="PF23024">
    <property type="entry name" value="AMP-dom_DIP2-like"/>
    <property type="match status" value="1"/>
</dbReference>
<dbReference type="InterPro" id="IPR010506">
    <property type="entry name" value="DMAP1-bd"/>
</dbReference>
<sequence>MDFSVPTNLRSDVQAQLQEHIQDYKDGNLTAKGYLKKRQQLLEKNGVVAPVSSLGGNSPSKRFHGRNHSLASTIRSQNFDNMSVSSTVYASQQESPSFYRVTTVNSSSLNTSSPAGSLEFKNEDGTTRYKPMIPLLPRASSAPMSESLPSILRARSQMYEKETAMISISSKGKENYISWEKLYLRAAKVAHELQKNKLYKMDKVLLWYNREEVVEFTVSLMGCFIAGMVAVPVSFETYSLNDVSQIITLTGSKFALISEECLRQLDHLHVSGNSKIKLTKSGFFSQVTYLKTDDLGTYAKARKTTPTFDIPNVCYIEFTRTPLGRLSGVVMKHKILYKQLETMTCILNSRRKSHWKKGDIKRPHKSKKSYSHYVILNSLDPTRSTGLILGVLFNIYSGNLLLTVDDRLLQRSGGYENIINRHRVDILLNDQLQLKQVVINYLENPSLAISKKSKIDFSCIKWCLTSCTTIDTEVTDMIVHKWLKNLGCMDASQCYSPLLTLLDFGGVFISLRDQLGKLDNFPVHNSKLRFQDELFIDKEELKENIVKPSITAMINSSSSTKDYLRVSSFGFPISDATLCIANPDDHTLAPDLTVGEVWISSPSITDEFYQMEKINDFVFKAKLNFKRMFDLWQKTSTENDQNMEQSAERISMIMSVCSPQTNFVRTKLMGFVHNGKIYILSLIEDMFLQNKLIRLPNWSHTSDITRARKSETSSTDLSKNNLKSLKSKRVVQTYYLQHVTENIVRMVDRVSELSVFELPYNKSEHFLIMVVESSLASNSALSPGQTVLVPTAQQKEQAEKKLNGLVEQIYKILWIFHKIQPVCVLVVPPRSLPRRYCSLEIANSTVEKKFLSGELNSKFVKFQFDNVILDFIPHSSYYNESIFSERLSSLRHTAVAERIYTATGASPEITWQTSGIDYREESLDSRTNKNMTTFSNIMEILEWRTKTQGDDFAFSDGGSTNSSGAGGSNNIHSKVSWRSFFAIIGSFVKKIVQSKTPLKRGDHVIVLCDNSVEYVAMVLACFYCNFIVIPISGLHESNPIEEISFLMSVVRNYKVKRIFVDFRMNSLLEDNPAVSKVFKKFRSELPKITVFSKIKKKTDSKQSSFKEYLKEKLGVQANSSPLGQPCVIWIDREVDTCRDINVAMNHTILLNLCKISKETLQLTSDNPIVALCSHTTGLGFVQSCLLGIYVGTTTCLFSQNDVKRDPKDFLIGLQNLNVKDLMLSPDMLYLVLDKANTIINSGKTTLPNKKSSSKTLLRPDFLRSIQNLMIPSRGRPRIQAIQNLLKRYPSIAINATQLNYVYQHIFNPMISLRSYLGIPPVDIYLDPVSLREGMVKEIDPLTVSSAELQKCIHLQDSGMVPVCTDVSIVNPETLQPCYENEIGEIWCCSEANAYDYFMSPIISSLTAEKRAQRAQSSNKVTKDPFISAQFKAKFRQEIDNGLSYLRTGDLGFIKTVRCTDARDNVLNLSLLYVLGSINETVEVLGLTHFVSDLEMTVKAAHACIANCLIAKIGGLLSCLVECRNSRKLEYSNLTPLIVGALLRNNGVVVDLCCFLKPGSLNNLSKDWHQNRVTILSDWLNKKLNLDAQVGVNFGENYSIYLLSEFEKDI</sequence>
<dbReference type="InterPro" id="IPR042099">
    <property type="entry name" value="ANL_N_sf"/>
</dbReference>
<dbReference type="InterPro" id="IPR056881">
    <property type="entry name" value="Mug62_dom"/>
</dbReference>
<dbReference type="Gene3D" id="3.40.50.12780">
    <property type="entry name" value="N-terminal domain of ligase-like"/>
    <property type="match status" value="3"/>
</dbReference>
<evidence type="ECO:0000313" key="3">
    <source>
        <dbReference type="Proteomes" id="UP000190831"/>
    </source>
</evidence>
<dbReference type="Pfam" id="PF00501">
    <property type="entry name" value="AMP-binding"/>
    <property type="match status" value="1"/>
</dbReference>
<dbReference type="SUPFAM" id="SSF56801">
    <property type="entry name" value="Acetyl-CoA synthetase-like"/>
    <property type="match status" value="2"/>
</dbReference>
<dbReference type="STRING" id="4955.A0A1G4ME85"/>
<dbReference type="PROSITE" id="PS51912">
    <property type="entry name" value="DMAP1_BIND"/>
    <property type="match status" value="1"/>
</dbReference>
<dbReference type="OMA" id="LVWTYWT"/>
<proteinExistence type="predicted"/>
<dbReference type="InterPro" id="IPR000873">
    <property type="entry name" value="AMP-dep_synth/lig_dom"/>
</dbReference>
<dbReference type="EMBL" id="LT598488">
    <property type="protein sequence ID" value="SCW02055.1"/>
    <property type="molecule type" value="Genomic_DNA"/>
</dbReference>
<name>A0A1G4ME85_LACFM</name>
<reference evidence="3" key="1">
    <citation type="submission" date="2016-03" db="EMBL/GenBank/DDBJ databases">
        <authorList>
            <person name="Devillers H."/>
        </authorList>
    </citation>
    <scope>NUCLEOTIDE SEQUENCE [LARGE SCALE GENOMIC DNA]</scope>
</reference>
<evidence type="ECO:0000313" key="2">
    <source>
        <dbReference type="EMBL" id="SCW02055.1"/>
    </source>
</evidence>
<organism evidence="2 3">
    <name type="scientific">Lachancea fermentati</name>
    <name type="common">Zygosaccharomyces fermentati</name>
    <dbReference type="NCBI Taxonomy" id="4955"/>
    <lineage>
        <taxon>Eukaryota</taxon>
        <taxon>Fungi</taxon>
        <taxon>Dikarya</taxon>
        <taxon>Ascomycota</taxon>
        <taxon>Saccharomycotina</taxon>
        <taxon>Saccharomycetes</taxon>
        <taxon>Saccharomycetales</taxon>
        <taxon>Saccharomycetaceae</taxon>
        <taxon>Lachancea</taxon>
    </lineage>
</organism>
<dbReference type="OrthoDB" id="69964at2759"/>
<dbReference type="PANTHER" id="PTHR22754">
    <property type="entry name" value="DISCO-INTERACTING PROTEIN 2 DIP2 -RELATED"/>
    <property type="match status" value="1"/>
</dbReference>
<dbReference type="GO" id="GO:0005829">
    <property type="term" value="C:cytosol"/>
    <property type="evidence" value="ECO:0007669"/>
    <property type="project" value="TreeGrafter"/>
</dbReference>
<dbReference type="Pfam" id="PF24919">
    <property type="entry name" value="Mug62"/>
    <property type="match status" value="1"/>
</dbReference>
<feature type="domain" description="DMAP1-binding" evidence="1">
    <location>
        <begin position="5"/>
        <end position="108"/>
    </location>
</feature>
<dbReference type="Proteomes" id="UP000190831">
    <property type="component" value="Chromosome E"/>
</dbReference>
<dbReference type="Pfam" id="PF06464">
    <property type="entry name" value="DMAP_binding"/>
    <property type="match status" value="1"/>
</dbReference>